<evidence type="ECO:0000313" key="2">
    <source>
        <dbReference type="Proteomes" id="UP000050668"/>
    </source>
</evidence>
<keyword evidence="2" id="KW-1185">Reference proteome</keyword>
<organism evidence="1 2">
    <name type="scientific">Lysinibacillus contaminans</name>
    <dbReference type="NCBI Taxonomy" id="1293441"/>
    <lineage>
        <taxon>Bacteria</taxon>
        <taxon>Bacillati</taxon>
        <taxon>Bacillota</taxon>
        <taxon>Bacilli</taxon>
        <taxon>Bacillales</taxon>
        <taxon>Bacillaceae</taxon>
        <taxon>Lysinibacillus</taxon>
    </lineage>
</organism>
<dbReference type="Proteomes" id="UP000050668">
    <property type="component" value="Unassembled WGS sequence"/>
</dbReference>
<reference evidence="2" key="1">
    <citation type="submission" date="2015-07" db="EMBL/GenBank/DDBJ databases">
        <title>Fjat-14205 dsm 2895.</title>
        <authorList>
            <person name="Liu B."/>
            <person name="Wang J."/>
            <person name="Zhu Y."/>
            <person name="Liu G."/>
            <person name="Chen Q."/>
            <person name="Chen Z."/>
            <person name="Lan J."/>
            <person name="Che J."/>
            <person name="Ge C."/>
            <person name="Shi H."/>
            <person name="Pan Z."/>
            <person name="Liu X."/>
        </authorList>
    </citation>
    <scope>NUCLEOTIDE SEQUENCE [LARGE SCALE GENOMIC DNA]</scope>
    <source>
        <strain evidence="2">DSM 25560</strain>
    </source>
</reference>
<gene>
    <name evidence="1" type="ORF">AEA09_01480</name>
</gene>
<evidence type="ECO:0000313" key="1">
    <source>
        <dbReference type="EMBL" id="KOS71687.1"/>
    </source>
</evidence>
<comment type="caution">
    <text evidence="1">The sequence shown here is derived from an EMBL/GenBank/DDBJ whole genome shotgun (WGS) entry which is preliminary data.</text>
</comment>
<proteinExistence type="predicted"/>
<name>A0ABR5K5H2_9BACI</name>
<dbReference type="EMBL" id="LGRV01000001">
    <property type="protein sequence ID" value="KOS71687.1"/>
    <property type="molecule type" value="Genomic_DNA"/>
</dbReference>
<protein>
    <submittedName>
        <fullName evidence="1">Uncharacterized protein</fullName>
    </submittedName>
</protein>
<sequence length="86" mass="9946">MPLAYFVVYNAYLSIDSLKEILIRNNAGLIDSDIPNTEFTDQAYNSNFMKDTTHIGWTNRAYLSQKINQFRKSIKVPLTNSHLFLT</sequence>
<accession>A0ABR5K5H2</accession>